<reference evidence="12" key="1">
    <citation type="submission" date="2019-12" db="EMBL/GenBank/DDBJ databases">
        <authorList>
            <person name="Gao J."/>
        </authorList>
    </citation>
    <scope>NUCLEOTIDE SEQUENCE</scope>
</reference>
<evidence type="ECO:0000256" key="10">
    <source>
        <dbReference type="ARBA" id="ARBA00023310"/>
    </source>
</evidence>
<keyword evidence="12" id="KW-0496">Mitochondrion</keyword>
<gene>
    <name evidence="12" type="primary">atp6</name>
</gene>
<evidence type="ECO:0000256" key="2">
    <source>
        <dbReference type="ARBA" id="ARBA00006810"/>
    </source>
</evidence>
<evidence type="ECO:0000256" key="11">
    <source>
        <dbReference type="SAM" id="Phobius"/>
    </source>
</evidence>
<comment type="similarity">
    <text evidence="2">Belongs to the ATPase A chain family.</text>
</comment>
<keyword evidence="5 11" id="KW-0812">Transmembrane</keyword>
<organism evidence="12">
    <name type="scientific">Azygia hwangtsiyui</name>
    <dbReference type="NCBI Taxonomy" id="2752791"/>
    <lineage>
        <taxon>Eukaryota</taxon>
        <taxon>Metazoa</taxon>
        <taxon>Spiralia</taxon>
        <taxon>Lophotrochozoa</taxon>
        <taxon>Platyhelminthes</taxon>
        <taxon>Trematoda</taxon>
        <taxon>Digenea</taxon>
        <taxon>Azygiida</taxon>
        <taxon>Hemiuroidea</taxon>
        <taxon>Azygiidae</taxon>
        <taxon>Azygia</taxon>
    </lineage>
</organism>
<accession>A0A7D5TJU6</accession>
<evidence type="ECO:0000313" key="12">
    <source>
        <dbReference type="EMBL" id="QLH90211.1"/>
    </source>
</evidence>
<keyword evidence="10" id="KW-0066">ATP synthesis</keyword>
<reference evidence="12" key="2">
    <citation type="journal article" date="2020" name="Zookeys">
        <title>Characterization and comparative analysis of the complete mitochondrial genome of Azygia hwangtsiyui Tsin, 1933 (Digenea), the first for a member of the family Azygiidae.</title>
        <authorList>
            <person name="Wu Y.-A."/>
            <person name="Gao J.-W."/>
            <person name="Cheng X.-F."/>
            <person name="Xie M."/>
            <person name="Yuan X.-P."/>
            <person name="Liu D."/>
            <person name="Song R."/>
        </authorList>
    </citation>
    <scope>NUCLEOTIDE SEQUENCE</scope>
</reference>
<keyword evidence="7 11" id="KW-1133">Transmembrane helix</keyword>
<evidence type="ECO:0000256" key="1">
    <source>
        <dbReference type="ARBA" id="ARBA00004141"/>
    </source>
</evidence>
<evidence type="ECO:0000256" key="8">
    <source>
        <dbReference type="ARBA" id="ARBA00023065"/>
    </source>
</evidence>
<evidence type="ECO:0000256" key="7">
    <source>
        <dbReference type="ARBA" id="ARBA00022989"/>
    </source>
</evidence>
<dbReference type="AlphaFoldDB" id="A0A7D5TJU6"/>
<evidence type="ECO:0000256" key="3">
    <source>
        <dbReference type="ARBA" id="ARBA00022448"/>
    </source>
</evidence>
<feature type="transmembrane region" description="Helical" evidence="11">
    <location>
        <begin position="137"/>
        <end position="160"/>
    </location>
</feature>
<dbReference type="GeneID" id="56139069"/>
<proteinExistence type="inferred from homology"/>
<feature type="transmembrane region" description="Helical" evidence="11">
    <location>
        <begin position="12"/>
        <end position="39"/>
    </location>
</feature>
<keyword evidence="9 11" id="KW-0472">Membrane</keyword>
<dbReference type="InterPro" id="IPR035908">
    <property type="entry name" value="F0_ATP_A_sf"/>
</dbReference>
<name>A0A7D5TJU6_9TREM</name>
<dbReference type="GO" id="GO:0045259">
    <property type="term" value="C:proton-transporting ATP synthase complex"/>
    <property type="evidence" value="ECO:0007669"/>
    <property type="project" value="UniProtKB-KW"/>
</dbReference>
<keyword evidence="4" id="KW-0138">CF(0)</keyword>
<evidence type="ECO:0000256" key="6">
    <source>
        <dbReference type="ARBA" id="ARBA00022781"/>
    </source>
</evidence>
<dbReference type="RefSeq" id="YP_009906242.1">
    <property type="nucleotide sequence ID" value="NC_049873.1"/>
</dbReference>
<evidence type="ECO:0000256" key="9">
    <source>
        <dbReference type="ARBA" id="ARBA00023136"/>
    </source>
</evidence>
<dbReference type="SUPFAM" id="SSF81336">
    <property type="entry name" value="F1F0 ATP synthase subunit A"/>
    <property type="match status" value="1"/>
</dbReference>
<comment type="subcellular location">
    <subcellularLocation>
        <location evidence="1">Membrane</location>
        <topology evidence="1">Multi-pass membrane protein</topology>
    </subcellularLocation>
</comment>
<feature type="transmembrane region" description="Helical" evidence="11">
    <location>
        <begin position="46"/>
        <end position="68"/>
    </location>
</feature>
<evidence type="ECO:0000256" key="5">
    <source>
        <dbReference type="ARBA" id="ARBA00022692"/>
    </source>
</evidence>
<keyword evidence="3" id="KW-0813">Transport</keyword>
<geneLocation type="mitochondrion" evidence="12"/>
<sequence length="170" mass="19184">MSGTWGVVVYRSFISFVSGVSFFFYHLALFCVCGGFLYLRFPYFYGVYGFMGFLFLSIFPLFCCLFVSRFNVGGWGGFFSEFVPVGSPLWVAPFVCLAETVSYLIRPVVLLLRPFLNLSAGAFGGVVLGGMGLVNPLIIIFLFFLFFYEVFVALVHWFIVSEILSFTTKH</sequence>
<evidence type="ECO:0000256" key="4">
    <source>
        <dbReference type="ARBA" id="ARBA00022547"/>
    </source>
</evidence>
<dbReference type="GO" id="GO:0006754">
    <property type="term" value="P:ATP biosynthetic process"/>
    <property type="evidence" value="ECO:0007669"/>
    <property type="project" value="UniProtKB-KW"/>
</dbReference>
<keyword evidence="6" id="KW-0375">Hydrogen ion transport</keyword>
<keyword evidence="8" id="KW-0406">Ion transport</keyword>
<dbReference type="GO" id="GO:1902600">
    <property type="term" value="P:proton transmembrane transport"/>
    <property type="evidence" value="ECO:0007669"/>
    <property type="project" value="UniProtKB-KW"/>
</dbReference>
<feature type="transmembrane region" description="Helical" evidence="11">
    <location>
        <begin position="112"/>
        <end position="131"/>
    </location>
</feature>
<protein>
    <submittedName>
        <fullName evidence="12">ATP synthase F0 subunit 6</fullName>
    </submittedName>
</protein>
<dbReference type="EMBL" id="MN844889">
    <property type="protein sequence ID" value="QLH90211.1"/>
    <property type="molecule type" value="Genomic_DNA"/>
</dbReference>
<dbReference type="Gene3D" id="1.20.120.220">
    <property type="entry name" value="ATP synthase, F0 complex, subunit A"/>
    <property type="match status" value="1"/>
</dbReference>